<dbReference type="SUPFAM" id="SSF49785">
    <property type="entry name" value="Galactose-binding domain-like"/>
    <property type="match status" value="1"/>
</dbReference>
<gene>
    <name evidence="3" type="ORF">DW888_09245</name>
</gene>
<dbReference type="PANTHER" id="PTHR22901">
    <property type="entry name" value="SIALATE O-ACETYLESTERASE"/>
    <property type="match status" value="1"/>
</dbReference>
<dbReference type="SUPFAM" id="SSF52266">
    <property type="entry name" value="SGNH hydrolase"/>
    <property type="match status" value="1"/>
</dbReference>
<evidence type="ECO:0000259" key="2">
    <source>
        <dbReference type="Pfam" id="PF03629"/>
    </source>
</evidence>
<dbReference type="InterPro" id="IPR036514">
    <property type="entry name" value="SGNH_hydro_sf"/>
</dbReference>
<evidence type="ECO:0000313" key="3">
    <source>
        <dbReference type="EMBL" id="RHB36065.1"/>
    </source>
</evidence>
<dbReference type="RefSeq" id="WP_122201388.1">
    <property type="nucleotide sequence ID" value="NZ_CABJFV010000005.1"/>
</dbReference>
<dbReference type="GO" id="GO:0001681">
    <property type="term" value="F:sialate O-acetylesterase activity"/>
    <property type="evidence" value="ECO:0007669"/>
    <property type="project" value="InterPro"/>
</dbReference>
<dbReference type="GO" id="GO:0004553">
    <property type="term" value="F:hydrolase activity, hydrolyzing O-glycosyl compounds"/>
    <property type="evidence" value="ECO:0007669"/>
    <property type="project" value="InterPro"/>
</dbReference>
<dbReference type="InterPro" id="IPR005181">
    <property type="entry name" value="SASA"/>
</dbReference>
<dbReference type="GO" id="GO:0005975">
    <property type="term" value="P:carbohydrate metabolic process"/>
    <property type="evidence" value="ECO:0007669"/>
    <property type="project" value="InterPro"/>
</dbReference>
<accession>A0A413VR32</accession>
<evidence type="ECO:0000313" key="4">
    <source>
        <dbReference type="Proteomes" id="UP000284379"/>
    </source>
</evidence>
<dbReference type="Pfam" id="PF03629">
    <property type="entry name" value="SASA"/>
    <property type="match status" value="1"/>
</dbReference>
<dbReference type="Proteomes" id="UP000284379">
    <property type="component" value="Unassembled WGS sequence"/>
</dbReference>
<organism evidence="3 4">
    <name type="scientific">Bacteroides nordii</name>
    <dbReference type="NCBI Taxonomy" id="291645"/>
    <lineage>
        <taxon>Bacteria</taxon>
        <taxon>Pseudomonadati</taxon>
        <taxon>Bacteroidota</taxon>
        <taxon>Bacteroidia</taxon>
        <taxon>Bacteroidales</taxon>
        <taxon>Bacteroidaceae</taxon>
        <taxon>Bacteroides</taxon>
    </lineage>
</organism>
<sequence length="650" mass="73762">MIRKFVVIILGLLGIADLSAMIKVFGVFADNMVIQRDAPVKVWGWGDKGELVTVIFNGQNQRTRTNNDGYWELQLKEMPFGGPYEMIVSGKSNEIKIKNILIGDVWVCSGQSNMEFQVKLSANAPKEIEAANYPMIRSLNVSRTVNASPQEDMAGEWEICSPSTVGNFTAVGYYYARELYRRLNIPIGIIHSSWGATGVRTWTSRKAFDMLPPAMSADYNQLALNDFGKFQKENSDNKKRFEKALANDIGMAEKWYDPETDISLWKEVNLPRAWMGTELGTSLGNVWYCKKINLSEKVVGESGTISLGVIDDGDIVWINGVKIGEGYGYDKRRIYDIPEGLLKAGENTVTVRVNNSSYTGGFISEPENYYLETKGKNKFHFPLSEKWKYKKSAVSMDYGYVEIGPNIAPSLLYNAMIHPLIKFRIKGVIWYQGEHDTVRAYAYRTMFPNLINDWRRQWGYEFPFYWVSLANINSEDILPKDSPWAELREAQTMTLTLPQTGQAVIYDIGEAYNIHPVNKQEVGRRLALVAMNKTYGQTDTVCEGPVYQSFRKEKDTIIVSFDNAEKGLCTKNNKYGYVTGFSIAGKDRKFEWAKAYIQGDKVVVFSDKVKDPVAVRYAWSNNPGANLYNKEGLLTVPFRTDSWEECTKNK</sequence>
<evidence type="ECO:0000256" key="1">
    <source>
        <dbReference type="ARBA" id="ARBA00022801"/>
    </source>
</evidence>
<dbReference type="PANTHER" id="PTHR22901:SF0">
    <property type="entry name" value="SIALATE O-ACETYLESTERASE"/>
    <property type="match status" value="1"/>
</dbReference>
<dbReference type="AlphaFoldDB" id="A0A413VR32"/>
<comment type="caution">
    <text evidence="3">The sequence shown here is derived from an EMBL/GenBank/DDBJ whole genome shotgun (WGS) entry which is preliminary data.</text>
</comment>
<feature type="domain" description="Sialate O-acetylesterase" evidence="2">
    <location>
        <begin position="412"/>
        <end position="500"/>
    </location>
</feature>
<dbReference type="Gene3D" id="3.40.50.1110">
    <property type="entry name" value="SGNH hydrolase"/>
    <property type="match status" value="2"/>
</dbReference>
<keyword evidence="1" id="KW-0378">Hydrolase</keyword>
<dbReference type="EMBL" id="QSGO01000005">
    <property type="protein sequence ID" value="RHB36065.1"/>
    <property type="molecule type" value="Genomic_DNA"/>
</dbReference>
<reference evidence="3 4" key="1">
    <citation type="submission" date="2018-08" db="EMBL/GenBank/DDBJ databases">
        <title>A genome reference for cultivated species of the human gut microbiota.</title>
        <authorList>
            <person name="Zou Y."/>
            <person name="Xue W."/>
            <person name="Luo G."/>
        </authorList>
    </citation>
    <scope>NUCLEOTIDE SEQUENCE [LARGE SCALE GENOMIC DNA]</scope>
    <source>
        <strain evidence="3 4">AM40-30BH</strain>
    </source>
</reference>
<name>A0A413VR32_9BACE</name>
<protein>
    <submittedName>
        <fullName evidence="3">9-O-acetylesterase</fullName>
    </submittedName>
</protein>
<proteinExistence type="predicted"/>
<dbReference type="InterPro" id="IPR008979">
    <property type="entry name" value="Galactose-bd-like_sf"/>
</dbReference>
<dbReference type="InterPro" id="IPR039329">
    <property type="entry name" value="SIAE"/>
</dbReference>